<dbReference type="PANTHER" id="PTHR33473">
    <property type="entry name" value="ATP-DEPENDENT CLP PROTEASE ADAPTER PROTEIN CLPS1, CHLOROPLASTIC"/>
    <property type="match status" value="1"/>
</dbReference>
<dbReference type="GO" id="GO:0030163">
    <property type="term" value="P:protein catabolic process"/>
    <property type="evidence" value="ECO:0007669"/>
    <property type="project" value="InterPro"/>
</dbReference>
<evidence type="ECO:0000259" key="1">
    <source>
        <dbReference type="Pfam" id="PF02617"/>
    </source>
</evidence>
<dbReference type="Proteomes" id="UP001445335">
    <property type="component" value="Unassembled WGS sequence"/>
</dbReference>
<dbReference type="AlphaFoldDB" id="A0AAW1S2I1"/>
<dbReference type="InterPro" id="IPR003769">
    <property type="entry name" value="ClpS_core"/>
</dbReference>
<dbReference type="EMBL" id="JALJOU010000014">
    <property type="protein sequence ID" value="KAK9839837.1"/>
    <property type="molecule type" value="Genomic_DNA"/>
</dbReference>
<organism evidence="2 3">
    <name type="scientific">Elliptochloris bilobata</name>
    <dbReference type="NCBI Taxonomy" id="381761"/>
    <lineage>
        <taxon>Eukaryota</taxon>
        <taxon>Viridiplantae</taxon>
        <taxon>Chlorophyta</taxon>
        <taxon>core chlorophytes</taxon>
        <taxon>Trebouxiophyceae</taxon>
        <taxon>Trebouxiophyceae incertae sedis</taxon>
        <taxon>Elliptochloris clade</taxon>
        <taxon>Elliptochloris</taxon>
    </lineage>
</organism>
<reference evidence="2 3" key="1">
    <citation type="journal article" date="2024" name="Nat. Commun.">
        <title>Phylogenomics reveals the evolutionary origins of lichenization in chlorophyte algae.</title>
        <authorList>
            <person name="Puginier C."/>
            <person name="Libourel C."/>
            <person name="Otte J."/>
            <person name="Skaloud P."/>
            <person name="Haon M."/>
            <person name="Grisel S."/>
            <person name="Petersen M."/>
            <person name="Berrin J.G."/>
            <person name="Delaux P.M."/>
            <person name="Dal Grande F."/>
            <person name="Keller J."/>
        </authorList>
    </citation>
    <scope>NUCLEOTIDE SEQUENCE [LARGE SCALE GENOMIC DNA]</scope>
    <source>
        <strain evidence="2 3">SAG 245.80</strain>
    </source>
</reference>
<dbReference type="GO" id="GO:0006508">
    <property type="term" value="P:proteolysis"/>
    <property type="evidence" value="ECO:0007669"/>
    <property type="project" value="InterPro"/>
</dbReference>
<dbReference type="InterPro" id="IPR014719">
    <property type="entry name" value="Ribosomal_bL12_C/ClpS-like"/>
</dbReference>
<name>A0AAW1S2I1_9CHLO</name>
<dbReference type="Gene3D" id="3.30.1390.10">
    <property type="match status" value="1"/>
</dbReference>
<gene>
    <name evidence="2" type="ORF">WJX81_005302</name>
</gene>
<dbReference type="Pfam" id="PF02617">
    <property type="entry name" value="ClpS"/>
    <property type="match status" value="1"/>
</dbReference>
<feature type="domain" description="Adaptor protein ClpS core" evidence="1">
    <location>
        <begin position="93"/>
        <end position="160"/>
    </location>
</feature>
<accession>A0AAW1S2I1</accession>
<keyword evidence="3" id="KW-1185">Reference proteome</keyword>
<dbReference type="InterPro" id="IPR022935">
    <property type="entry name" value="ClpS"/>
</dbReference>
<evidence type="ECO:0000313" key="3">
    <source>
        <dbReference type="Proteomes" id="UP001445335"/>
    </source>
</evidence>
<proteinExistence type="predicted"/>
<evidence type="ECO:0000313" key="2">
    <source>
        <dbReference type="EMBL" id="KAK9839837.1"/>
    </source>
</evidence>
<dbReference type="SUPFAM" id="SSF54736">
    <property type="entry name" value="ClpS-like"/>
    <property type="match status" value="1"/>
</dbReference>
<comment type="caution">
    <text evidence="2">The sequence shown here is derived from an EMBL/GenBank/DDBJ whole genome shotgun (WGS) entry which is preliminary data.</text>
</comment>
<dbReference type="PANTHER" id="PTHR33473:SF17">
    <property type="entry name" value="ATP-DEPENDENT CLP PROTEASE ADAPTER PROTEIN CLPS1, CHLOROPLASTIC"/>
    <property type="match status" value="1"/>
</dbReference>
<protein>
    <recommendedName>
        <fullName evidence="1">Adaptor protein ClpS core domain-containing protein</fullName>
    </recommendedName>
</protein>
<sequence>MVPARVGLRCSTASPANAPAGSRLAAPGVVAGLGLTWHAATLWPSYLARREGVSLRGVRRDVIRAAGPGGGVLDRPTISVPGLDIGKETQRQRPRFYRVMLHNDNFNRREYVVQVLLKIIPGMTVDDAVNVMQEAHVNGLACVIACAQQEAEEYCERLRLNGLMVTLEPSGSGGSGSPDAC</sequence>